<gene>
    <name evidence="1" type="ORF">METZ01_LOCUS357093</name>
</gene>
<proteinExistence type="predicted"/>
<protein>
    <submittedName>
        <fullName evidence="1">Uncharacterized protein</fullName>
    </submittedName>
</protein>
<evidence type="ECO:0000313" key="1">
    <source>
        <dbReference type="EMBL" id="SVD04239.1"/>
    </source>
</evidence>
<dbReference type="EMBL" id="UINC01126018">
    <property type="protein sequence ID" value="SVD04239.1"/>
    <property type="molecule type" value="Genomic_DNA"/>
</dbReference>
<sequence length="64" mass="7741">MRKYKQLTLNSKRFKLYQYYELPFIIESLQSKNKIIDVYGDSFAQLYHLHLSSKGFVQDNIKYS</sequence>
<name>A0A382S2T1_9ZZZZ</name>
<accession>A0A382S2T1</accession>
<feature type="non-terminal residue" evidence="1">
    <location>
        <position position="64"/>
    </location>
</feature>
<reference evidence="1" key="1">
    <citation type="submission" date="2018-05" db="EMBL/GenBank/DDBJ databases">
        <authorList>
            <person name="Lanie J.A."/>
            <person name="Ng W.-L."/>
            <person name="Kazmierczak K.M."/>
            <person name="Andrzejewski T.M."/>
            <person name="Davidsen T.M."/>
            <person name="Wayne K.J."/>
            <person name="Tettelin H."/>
            <person name="Glass J.I."/>
            <person name="Rusch D."/>
            <person name="Podicherti R."/>
            <person name="Tsui H.-C.T."/>
            <person name="Winkler M.E."/>
        </authorList>
    </citation>
    <scope>NUCLEOTIDE SEQUENCE</scope>
</reference>
<dbReference type="AlphaFoldDB" id="A0A382S2T1"/>
<organism evidence="1">
    <name type="scientific">marine metagenome</name>
    <dbReference type="NCBI Taxonomy" id="408172"/>
    <lineage>
        <taxon>unclassified sequences</taxon>
        <taxon>metagenomes</taxon>
        <taxon>ecological metagenomes</taxon>
    </lineage>
</organism>